<dbReference type="Proteomes" id="UP000694563">
    <property type="component" value="Chromosome 2"/>
</dbReference>
<dbReference type="Ensembl" id="ENSCUST00005010943.1">
    <property type="protein sequence ID" value="ENSCUSP00005010496.1"/>
    <property type="gene ID" value="ENSCUSG00005006737.1"/>
</dbReference>
<protein>
    <submittedName>
        <fullName evidence="1">Uncharacterized protein</fullName>
    </submittedName>
</protein>
<keyword evidence="2" id="KW-1185">Reference proteome</keyword>
<dbReference type="AlphaFoldDB" id="A0A8C3Y2D2"/>
<accession>A0A8C3Y2D2</accession>
<reference evidence="1" key="1">
    <citation type="submission" date="2020-10" db="EMBL/GenBank/DDBJ databases">
        <title>Catharus ustulatus (Swainson's thrush) genome, bCatUst1, primary haplotype v2.</title>
        <authorList>
            <person name="Delmore K."/>
            <person name="Vafadar M."/>
            <person name="Formenti G."/>
            <person name="Chow W."/>
            <person name="Pelan S."/>
            <person name="Howe K."/>
            <person name="Rhie A."/>
            <person name="Mountcastle J."/>
            <person name="Haase B."/>
            <person name="Fedrigo O."/>
            <person name="Jarvis E.D."/>
        </authorList>
    </citation>
    <scope>NUCLEOTIDE SEQUENCE [LARGE SCALE GENOMIC DNA]</scope>
</reference>
<organism evidence="1 2">
    <name type="scientific">Catharus ustulatus</name>
    <name type="common">Russet-backed thrush</name>
    <name type="synonym">Hylocichla ustulatus</name>
    <dbReference type="NCBI Taxonomy" id="91951"/>
    <lineage>
        <taxon>Eukaryota</taxon>
        <taxon>Metazoa</taxon>
        <taxon>Chordata</taxon>
        <taxon>Craniata</taxon>
        <taxon>Vertebrata</taxon>
        <taxon>Euteleostomi</taxon>
        <taxon>Archelosauria</taxon>
        <taxon>Archosauria</taxon>
        <taxon>Dinosauria</taxon>
        <taxon>Saurischia</taxon>
        <taxon>Theropoda</taxon>
        <taxon>Coelurosauria</taxon>
        <taxon>Aves</taxon>
        <taxon>Neognathae</taxon>
        <taxon>Neoaves</taxon>
        <taxon>Telluraves</taxon>
        <taxon>Australaves</taxon>
        <taxon>Passeriformes</taxon>
        <taxon>Turdidae</taxon>
        <taxon>Catharus</taxon>
    </lineage>
</organism>
<sequence>MATRVLTMTARLGPVQQPEEPVFAQLKPVLGAREAAIFPGEDLKQQPPQQQHPAAWHVGADPDQRDGKAAVFVCGVYRGSLKKGPKIHFRAELLFVSCFRLRGAKWVWYEHSLDRAGGNVAFAHWRVHDKCFTDDCTQVMYRAPATHGFPRTTVLKRMIFQ</sequence>
<reference evidence="1" key="3">
    <citation type="submission" date="2025-09" db="UniProtKB">
        <authorList>
            <consortium name="Ensembl"/>
        </authorList>
    </citation>
    <scope>IDENTIFICATION</scope>
</reference>
<proteinExistence type="predicted"/>
<name>A0A8C3Y2D2_CATUS</name>
<reference evidence="1" key="2">
    <citation type="submission" date="2025-08" db="UniProtKB">
        <authorList>
            <consortium name="Ensembl"/>
        </authorList>
    </citation>
    <scope>IDENTIFICATION</scope>
</reference>
<evidence type="ECO:0000313" key="2">
    <source>
        <dbReference type="Proteomes" id="UP000694563"/>
    </source>
</evidence>
<evidence type="ECO:0000313" key="1">
    <source>
        <dbReference type="Ensembl" id="ENSCUSP00005010496.1"/>
    </source>
</evidence>